<organism evidence="2">
    <name type="scientific">Micromonas pusilla (strain CCMP1545)</name>
    <name type="common">Picoplanktonic green alga</name>
    <dbReference type="NCBI Taxonomy" id="564608"/>
    <lineage>
        <taxon>Eukaryota</taxon>
        <taxon>Viridiplantae</taxon>
        <taxon>Chlorophyta</taxon>
        <taxon>Mamiellophyceae</taxon>
        <taxon>Mamiellales</taxon>
        <taxon>Mamiellaceae</taxon>
        <taxon>Micromonas</taxon>
    </lineage>
</organism>
<dbReference type="AlphaFoldDB" id="C1N7Z3"/>
<dbReference type="EMBL" id="GG663750">
    <property type="protein sequence ID" value="EEH51801.1"/>
    <property type="molecule type" value="Genomic_DNA"/>
</dbReference>
<dbReference type="STRING" id="564608.C1N7Z3"/>
<keyword evidence="2" id="KW-1185">Reference proteome</keyword>
<dbReference type="OMA" id="LVINMET"/>
<accession>C1N7Z3</accession>
<dbReference type="KEGG" id="mpp:MICPUCDRAFT_53885"/>
<evidence type="ECO:0000313" key="1">
    <source>
        <dbReference type="EMBL" id="EEH51801.1"/>
    </source>
</evidence>
<evidence type="ECO:0000313" key="2">
    <source>
        <dbReference type="Proteomes" id="UP000001876"/>
    </source>
</evidence>
<name>C1N7Z3_MICPC</name>
<protein>
    <submittedName>
        <fullName evidence="1">Predicted protein</fullName>
    </submittedName>
</protein>
<sequence length="243" mass="24819">MEPPAVGGGGGSHYYVALPDPRAKPRALADLVVNVALAAARQTSSDRSIARGETNRKPAVVAVVVVRDARDGVDDAVEDIARAGKDVARVDDRADVVVASLRADQPPGDRADALERFRAARRREDGETFSTTFARGGVFALVTSEACLPSPGAGEGALGASLVINMETPKSREAYARRTRAGLGGGGRAGGGGGGGVVVLNVIAPHQLSALRAVLPDGVALDAMPIDLIDTLAADVAAGGRER</sequence>
<gene>
    <name evidence="1" type="ORF">MICPUCDRAFT_53885</name>
</gene>
<dbReference type="RefSeq" id="XP_003064179.1">
    <property type="nucleotide sequence ID" value="XM_003064133.1"/>
</dbReference>
<reference evidence="1 2" key="1">
    <citation type="journal article" date="2009" name="Science">
        <title>Green evolution and dynamic adaptations revealed by genomes of the marine picoeukaryotes Micromonas.</title>
        <authorList>
            <person name="Worden A.Z."/>
            <person name="Lee J.H."/>
            <person name="Mock T."/>
            <person name="Rouze P."/>
            <person name="Simmons M.P."/>
            <person name="Aerts A.L."/>
            <person name="Allen A.E."/>
            <person name="Cuvelier M.L."/>
            <person name="Derelle E."/>
            <person name="Everett M.V."/>
            <person name="Foulon E."/>
            <person name="Grimwood J."/>
            <person name="Gundlach H."/>
            <person name="Henrissat B."/>
            <person name="Napoli C."/>
            <person name="McDonald S.M."/>
            <person name="Parker M.S."/>
            <person name="Rombauts S."/>
            <person name="Salamov A."/>
            <person name="Von Dassow P."/>
            <person name="Badger J.H."/>
            <person name="Coutinho P.M."/>
            <person name="Demir E."/>
            <person name="Dubchak I."/>
            <person name="Gentemann C."/>
            <person name="Eikrem W."/>
            <person name="Gready J.E."/>
            <person name="John U."/>
            <person name="Lanier W."/>
            <person name="Lindquist E.A."/>
            <person name="Lucas S."/>
            <person name="Mayer K.F."/>
            <person name="Moreau H."/>
            <person name="Not F."/>
            <person name="Otillar R."/>
            <person name="Panaud O."/>
            <person name="Pangilinan J."/>
            <person name="Paulsen I."/>
            <person name="Piegu B."/>
            <person name="Poliakov A."/>
            <person name="Robbens S."/>
            <person name="Schmutz J."/>
            <person name="Toulza E."/>
            <person name="Wyss T."/>
            <person name="Zelensky A."/>
            <person name="Zhou K."/>
            <person name="Armbrust E.V."/>
            <person name="Bhattacharya D."/>
            <person name="Goodenough U.W."/>
            <person name="Van de Peer Y."/>
            <person name="Grigoriev I.V."/>
        </authorList>
    </citation>
    <scope>NUCLEOTIDE SEQUENCE [LARGE SCALE GENOMIC DNA]</scope>
    <source>
        <strain evidence="1 2">CCMP1545</strain>
    </source>
</reference>
<dbReference type="GeneID" id="9689433"/>
<proteinExistence type="predicted"/>
<dbReference type="Proteomes" id="UP000001876">
    <property type="component" value="Unassembled WGS sequence"/>
</dbReference>